<evidence type="ECO:0000313" key="4">
    <source>
        <dbReference type="EMBL" id="MDV2621027.1"/>
    </source>
</evidence>
<feature type="domain" description="Bacterial Ig" evidence="3">
    <location>
        <begin position="1261"/>
        <end position="1338"/>
    </location>
</feature>
<reference evidence="4" key="1">
    <citation type="journal article" date="2023" name="PeerJ">
        <title>Selection and evaluation of lactic acid bacteria from chicken feces in Thailand as potential probiotics.</title>
        <authorList>
            <person name="Khurajog B."/>
            <person name="Disastra Y."/>
            <person name="Lawwyne L.D."/>
            <person name="Sirichokchatchawan W."/>
            <person name="Niyomtham W."/>
            <person name="Yindee J."/>
            <person name="Hampson D.J."/>
            <person name="Prapasarakul N."/>
        </authorList>
    </citation>
    <scope>NUCLEOTIDE SEQUENCE</scope>
    <source>
        <strain evidence="4">BF9</strain>
    </source>
</reference>
<feature type="compositionally biased region" description="Low complexity" evidence="2">
    <location>
        <begin position="78"/>
        <end position="104"/>
    </location>
</feature>
<dbReference type="RefSeq" id="WP_317072062.1">
    <property type="nucleotide sequence ID" value="NZ_JAWJAV010000002.1"/>
</dbReference>
<feature type="domain" description="Bacterial Ig" evidence="3">
    <location>
        <begin position="1003"/>
        <end position="1080"/>
    </location>
</feature>
<feature type="compositionally biased region" description="Low complexity" evidence="2">
    <location>
        <begin position="202"/>
        <end position="223"/>
    </location>
</feature>
<keyword evidence="1" id="KW-0732">Signal</keyword>
<feature type="domain" description="Bacterial Ig" evidence="3">
    <location>
        <begin position="917"/>
        <end position="994"/>
    </location>
</feature>
<dbReference type="NCBIfam" id="NF033510">
    <property type="entry name" value="Ca_tandemer"/>
    <property type="match status" value="11"/>
</dbReference>
<evidence type="ECO:0000313" key="5">
    <source>
        <dbReference type="Proteomes" id="UP001280897"/>
    </source>
</evidence>
<accession>A0AAW8YHG7</accession>
<reference evidence="4" key="2">
    <citation type="submission" date="2023-10" db="EMBL/GenBank/DDBJ databases">
        <authorList>
            <person name="Khurajog B."/>
        </authorList>
    </citation>
    <scope>NUCLEOTIDE SEQUENCE</scope>
    <source>
        <strain evidence="4">BF9</strain>
    </source>
</reference>
<dbReference type="EMBL" id="JAWJAV010000002">
    <property type="protein sequence ID" value="MDV2621027.1"/>
    <property type="molecule type" value="Genomic_DNA"/>
</dbReference>
<evidence type="ECO:0000259" key="3">
    <source>
        <dbReference type="Pfam" id="PF17936"/>
    </source>
</evidence>
<feature type="domain" description="Bacterial Ig" evidence="3">
    <location>
        <begin position="1089"/>
        <end position="1166"/>
    </location>
</feature>
<dbReference type="InterPro" id="IPR022263">
    <property type="entry name" value="KxYKxGKxW"/>
</dbReference>
<dbReference type="Pfam" id="PF19258">
    <property type="entry name" value="KxYKxGKxW_sig"/>
    <property type="match status" value="1"/>
</dbReference>
<dbReference type="NCBIfam" id="TIGR03715">
    <property type="entry name" value="KxYKxGKxW"/>
    <property type="match status" value="1"/>
</dbReference>
<dbReference type="Proteomes" id="UP001280897">
    <property type="component" value="Unassembled WGS sequence"/>
</dbReference>
<feature type="domain" description="Bacterial Ig" evidence="3">
    <location>
        <begin position="485"/>
        <end position="556"/>
    </location>
</feature>
<feature type="compositionally biased region" description="Low complexity" evidence="2">
    <location>
        <begin position="180"/>
        <end position="193"/>
    </location>
</feature>
<organism evidence="4 5">
    <name type="scientific">Pediococcus acidilactici</name>
    <dbReference type="NCBI Taxonomy" id="1254"/>
    <lineage>
        <taxon>Bacteria</taxon>
        <taxon>Bacillati</taxon>
        <taxon>Bacillota</taxon>
        <taxon>Bacilli</taxon>
        <taxon>Lactobacillales</taxon>
        <taxon>Lactobacillaceae</taxon>
        <taxon>Pediococcus</taxon>
        <taxon>Pediococcus acidilactici group</taxon>
    </lineage>
</organism>
<dbReference type="InterPro" id="IPR013783">
    <property type="entry name" value="Ig-like_fold"/>
</dbReference>
<sequence>MNKNPKNHHGVVDSKVSNFKMYKVNKHWIFASALMLSMLGAGIMQTDTAAHADTVNEPQTEMVHKVAEAKEAQSASVTPAKETTAAASSAAPSSAAPAKAAQSSIQNDSAAKTEKNATASSAASSAAPTKAASSAADKSATSAAAQTEQKKADAPSSAAKAEQKNDASASNASKNEQESAKASSAASSSAAKPAADDKDNKAQANNSSAAKPADNSSASNSDASVKKEGVSTDEIGTSGLDTNDQNDINNDAAAKAKADANAQAKDKNAVDNKKVDKDKTAKDRDPRAGISVLEDGSLAIDGSAVDGLTLNEDGTYDGNLHFKYTGSAIVAQVGEDSNLILQIPPQLRDLFSKINETGNWTKYFSGDGKFTITPWPLPSYTIPWTYTNSDFSYDGSTLILKNRRLDVAIEQKTTEINLNFNIGQAVTDFKEQIDNAGDNYTFRAAVIEPTDIIDWHPIGDYAGIASLNTSHLMPTRDELNPPTVNQPVYDNTTTLTGKGEPNAEIVITLPTGGTLRTHTNENGDFSIAIPAQPVGSEISVSQNVNGQTSEEVKVPVQKAPEVIEKPGIDAPHAGSKYVTGTGIAGDTIQVYMPGVGGGEDVLIGTTTVGVDGKWRAAISDQYNLVEGENIYAVQIKGNSRSDKQYTTVLEEIHVDAPIINPIEEGDTVITGTGEPGDEVTVYFDDGKNNSVIGYATVEADGTWTVDAGHVRLVDGDVVSAVQTRDGVISEKDTVSVKAREVIDKPVINDIMEGDTVITGTGKPGATVTVTYDDGTPIGQPVKVNADGTWSVNASHSNLKAGDKIQAVQSDGDVVSDPASQTVKAREELNPPVINDIMEGDTVITGTGKPGATVTVTYDDGTPIGQPVKVNADGTWSVNASHVNLKAGDKIQAVQSDGDVVSDPANQTVKAREELNPPVINDIMEGDTVITGTGKPGATVTVTYDDGTPIGQPVKVNADGTWSVNASHVNLKAGDKIQAVQSDGDVVSDPANQTVKAREELNPPVINDIMEGDTVITGTGKPGATVTVTYDDGTPIGQPVKVNADGTWSVNASHVNLKAGDKIQAVQSDGDVVSDPANQTVKAREELNPPVINDIMEGDTVITGTGKPGATVTVTYDDGTPIGQPVKVNADGTWSVNASHSNLKAGDKIQAVQSDGDVVSDPASQTVKAREELNPPVINDIMEGDTVITGTGKPGAMVTVTYDDGTPIGQPVKVNADGTWSVNASHVNLKAGDKIQAVQSDGDVVSDPANQTVKAREELNPPVINDVTAGDTVITGTGKPGATVTVTYDDGTPIGQPVKVNADGTWSVNASHSNLKAGDKIQAVQSDGDVVSDPANQTVKAREELNPPVINDVTAGDTVITGTGKPGATVTVTLPNGDTLPSVKVDANGNWTVNVGDETLKPGDRVMAVQADGDNVSDPTTQIVQERTAPPVINDIIEGDKTISGTGIPGATVTVTLPNGDTSRPVTVDAEGNWTIDASGEDLKAGDKITAVQAEGDNVSEETTQTVQARTDKPVINGIIEGATTITGTGKPGATVTVTLPNGEKSKPVTVDAEGHWTLDVSGTDLKAGDKVTAVQAEGDNVSEEATQTVQERTAPPELGTVTAGDPAISGKGIPGATVTVTVGGKELPPVTVDEDGNWTVDTSGVTLNPDDEVTATQTVDGNTSEAATTTVQPKKADINPPVVQPVKPGAKVIHGSGQPGDTIELVKVDANGKTTPIGTATIDEFGDWTVSVPGDVVLAAGDTVRAVEHTPDGGESDPTDVIVTG</sequence>
<feature type="domain" description="Bacterial Ig" evidence="3">
    <location>
        <begin position="744"/>
        <end position="822"/>
    </location>
</feature>
<feature type="domain" description="Bacterial Ig" evidence="3">
    <location>
        <begin position="1596"/>
        <end position="1672"/>
    </location>
</feature>
<feature type="region of interest" description="Disordered" evidence="2">
    <location>
        <begin position="67"/>
        <end position="288"/>
    </location>
</feature>
<feature type="compositionally biased region" description="Low complexity" evidence="2">
    <location>
        <begin position="241"/>
        <end position="253"/>
    </location>
</feature>
<evidence type="ECO:0000256" key="2">
    <source>
        <dbReference type="SAM" id="MobiDB-lite"/>
    </source>
</evidence>
<protein>
    <submittedName>
        <fullName evidence="4">Ig-like domain-containing protein</fullName>
    </submittedName>
</protein>
<name>A0AAW8YHG7_PEDAC</name>
<dbReference type="InterPro" id="IPR041498">
    <property type="entry name" value="Big_6"/>
</dbReference>
<feature type="domain" description="Bacterial Ig" evidence="3">
    <location>
        <begin position="1430"/>
        <end position="1507"/>
    </location>
</feature>
<feature type="domain" description="Bacterial Ig" evidence="3">
    <location>
        <begin position="656"/>
        <end position="734"/>
    </location>
</feature>
<feature type="compositionally biased region" description="Basic and acidic residues" evidence="2">
    <location>
        <begin position="254"/>
        <end position="287"/>
    </location>
</feature>
<evidence type="ECO:0000256" key="1">
    <source>
        <dbReference type="ARBA" id="ARBA00022729"/>
    </source>
</evidence>
<feature type="domain" description="Bacterial Ig" evidence="3">
    <location>
        <begin position="1175"/>
        <end position="1252"/>
    </location>
</feature>
<feature type="compositionally biased region" description="Low complexity" evidence="2">
    <location>
        <begin position="116"/>
        <end position="145"/>
    </location>
</feature>
<dbReference type="Pfam" id="PF17936">
    <property type="entry name" value="Big_6"/>
    <property type="match status" value="13"/>
</dbReference>
<dbReference type="Gene3D" id="2.60.40.10">
    <property type="entry name" value="Immunoglobulins"/>
    <property type="match status" value="13"/>
</dbReference>
<proteinExistence type="predicted"/>
<gene>
    <name evidence="4" type="ORF">R0G89_04680</name>
</gene>
<feature type="domain" description="Bacterial Ig" evidence="3">
    <location>
        <begin position="1347"/>
        <end position="1422"/>
    </location>
</feature>
<feature type="domain" description="Bacterial Ig" evidence="3">
    <location>
        <begin position="831"/>
        <end position="908"/>
    </location>
</feature>
<feature type="domain" description="Bacterial Ig" evidence="3">
    <location>
        <begin position="1513"/>
        <end position="1590"/>
    </location>
</feature>
<comment type="caution">
    <text evidence="4">The sequence shown here is derived from an EMBL/GenBank/DDBJ whole genome shotgun (WGS) entry which is preliminary data.</text>
</comment>